<protein>
    <recommendedName>
        <fullName evidence="3">Phage tail assembly chaperone</fullName>
    </recommendedName>
</protein>
<sequence length="126" mass="13931">MAKFKIAQAPTFTGAVMVPVVGQEAVKVEFTFKYRDRIELAALFDGWNQQQKQSLEQVGDKPTMSEIVAVDTENQVQQIKDLVVGWEFDDKFDDQGIKALVTSCHGATEAVVNAYQAAYAKARTGN</sequence>
<evidence type="ECO:0008006" key="3">
    <source>
        <dbReference type="Google" id="ProtNLM"/>
    </source>
</evidence>
<accession>A0A5E7A5S7</accession>
<dbReference type="RefSeq" id="WP_150601508.1">
    <property type="nucleotide sequence ID" value="NZ_CABVHX010000001.1"/>
</dbReference>
<dbReference type="Proteomes" id="UP000325375">
    <property type="component" value="Unassembled WGS sequence"/>
</dbReference>
<gene>
    <name evidence="1" type="ORF">PS718_00473</name>
</gene>
<evidence type="ECO:0000313" key="1">
    <source>
        <dbReference type="EMBL" id="VVN71731.1"/>
    </source>
</evidence>
<reference evidence="1 2" key="1">
    <citation type="submission" date="2019-09" db="EMBL/GenBank/DDBJ databases">
        <authorList>
            <person name="Chandra G."/>
            <person name="Truman W A."/>
        </authorList>
    </citation>
    <scope>NUCLEOTIDE SEQUENCE [LARGE SCALE GENOMIC DNA]</scope>
    <source>
        <strain evidence="1">PS718</strain>
    </source>
</reference>
<name>A0A5E7A5S7_PSEFL</name>
<organism evidence="1 2">
    <name type="scientific">Pseudomonas fluorescens</name>
    <dbReference type="NCBI Taxonomy" id="294"/>
    <lineage>
        <taxon>Bacteria</taxon>
        <taxon>Pseudomonadati</taxon>
        <taxon>Pseudomonadota</taxon>
        <taxon>Gammaproteobacteria</taxon>
        <taxon>Pseudomonadales</taxon>
        <taxon>Pseudomonadaceae</taxon>
        <taxon>Pseudomonas</taxon>
    </lineage>
</organism>
<proteinExistence type="predicted"/>
<evidence type="ECO:0000313" key="2">
    <source>
        <dbReference type="Proteomes" id="UP000325375"/>
    </source>
</evidence>
<dbReference type="Pfam" id="PF08748">
    <property type="entry name" value="Phage_TAC_4"/>
    <property type="match status" value="1"/>
</dbReference>
<dbReference type="AlphaFoldDB" id="A0A5E7A5S7"/>
<dbReference type="InterPro" id="IPR014859">
    <property type="entry name" value="Phage_TAC_4"/>
</dbReference>
<dbReference type="EMBL" id="CABVHX010000001">
    <property type="protein sequence ID" value="VVN71731.1"/>
    <property type="molecule type" value="Genomic_DNA"/>
</dbReference>